<dbReference type="EMBL" id="LS483343">
    <property type="protein sequence ID" value="SQF41278.1"/>
    <property type="molecule type" value="Genomic_DNA"/>
</dbReference>
<evidence type="ECO:0000313" key="3">
    <source>
        <dbReference type="Proteomes" id="UP000249495"/>
    </source>
</evidence>
<keyword evidence="2" id="KW-0456">Lyase</keyword>
<dbReference type="Pfam" id="PF00903">
    <property type="entry name" value="Glyoxalase"/>
    <property type="match status" value="1"/>
</dbReference>
<evidence type="ECO:0000259" key="1">
    <source>
        <dbReference type="Pfam" id="PF00903"/>
    </source>
</evidence>
<dbReference type="GO" id="GO:0016829">
    <property type="term" value="F:lyase activity"/>
    <property type="evidence" value="ECO:0007669"/>
    <property type="project" value="UniProtKB-KW"/>
</dbReference>
<dbReference type="CDD" id="cd07247">
    <property type="entry name" value="SgaA_N_like"/>
    <property type="match status" value="1"/>
</dbReference>
<dbReference type="Proteomes" id="UP000249495">
    <property type="component" value="Chromosome 1"/>
</dbReference>
<gene>
    <name evidence="2" type="ORF">NCTC12278_01880</name>
</gene>
<dbReference type="Gene3D" id="3.10.180.10">
    <property type="entry name" value="2,3-Dihydroxybiphenyl 1,2-Dioxygenase, domain 1"/>
    <property type="match status" value="1"/>
</dbReference>
<dbReference type="PANTHER" id="PTHR33993:SF1">
    <property type="entry name" value="GLYOXALASE FAMILY PROTEIN"/>
    <property type="match status" value="1"/>
</dbReference>
<dbReference type="KEGG" id="sfer:NCTC12278_01880"/>
<dbReference type="InterPro" id="IPR004360">
    <property type="entry name" value="Glyas_Fos-R_dOase_dom"/>
</dbReference>
<dbReference type="AlphaFoldDB" id="A0A2X3VPA9"/>
<feature type="domain" description="Glyoxalase/fosfomycin resistance/dioxygenase" evidence="1">
    <location>
        <begin position="21"/>
        <end position="111"/>
    </location>
</feature>
<evidence type="ECO:0000313" key="2">
    <source>
        <dbReference type="EMBL" id="SQF41278.1"/>
    </source>
</evidence>
<dbReference type="RefSeq" id="WP_018030449.1">
    <property type="nucleotide sequence ID" value="NZ_LS483343.1"/>
</dbReference>
<proteinExistence type="predicted"/>
<organism evidence="2 3">
    <name type="scientific">Streptococcus ferus</name>
    <dbReference type="NCBI Taxonomy" id="1345"/>
    <lineage>
        <taxon>Bacteria</taxon>
        <taxon>Bacillati</taxon>
        <taxon>Bacillota</taxon>
        <taxon>Bacilli</taxon>
        <taxon>Lactobacillales</taxon>
        <taxon>Streptococcaceae</taxon>
        <taxon>Streptococcus</taxon>
    </lineage>
</organism>
<name>A0A2X3VPA9_9STRE</name>
<sequence length="116" mass="12952">MTHTPNHIDYLEFSAGSQEGLQANRQFYETVFGWSYQEWGDEYVDTQSSGLASGIALTSEKRAPLPVVYTDDLEASLQNIKAAGGNICRDIFDFPGGRRFHFIDPSGNELAVWSDK</sequence>
<keyword evidence="3" id="KW-1185">Reference proteome</keyword>
<dbReference type="PANTHER" id="PTHR33993">
    <property type="entry name" value="GLYOXALASE-RELATED"/>
    <property type="match status" value="1"/>
</dbReference>
<dbReference type="InterPro" id="IPR029068">
    <property type="entry name" value="Glyas_Bleomycin-R_OHBP_Dase"/>
</dbReference>
<dbReference type="STRING" id="1123303.GCA_000372425_01125"/>
<protein>
    <submittedName>
        <fullName evidence="2">Predicted enzyme related to lactoylglutathione lyase</fullName>
    </submittedName>
</protein>
<dbReference type="OrthoDB" id="9804235at2"/>
<dbReference type="InterPro" id="IPR052164">
    <property type="entry name" value="Anthracycline_SecMetBiosynth"/>
</dbReference>
<reference evidence="2 3" key="1">
    <citation type="submission" date="2018-06" db="EMBL/GenBank/DDBJ databases">
        <authorList>
            <consortium name="Pathogen Informatics"/>
            <person name="Doyle S."/>
        </authorList>
    </citation>
    <scope>NUCLEOTIDE SEQUENCE [LARGE SCALE GENOMIC DNA]</scope>
    <source>
        <strain evidence="2 3">NCTC12278</strain>
    </source>
</reference>
<accession>A0A2X3VPA9</accession>
<dbReference type="SUPFAM" id="SSF54593">
    <property type="entry name" value="Glyoxalase/Bleomycin resistance protein/Dihydroxybiphenyl dioxygenase"/>
    <property type="match status" value="1"/>
</dbReference>